<keyword evidence="4" id="KW-1185">Reference proteome</keyword>
<dbReference type="InterPro" id="IPR036280">
    <property type="entry name" value="Multihaem_cyt_sf"/>
</dbReference>
<dbReference type="RefSeq" id="WP_266014396.1">
    <property type="nucleotide sequence ID" value="NZ_JAPFQP010000004.1"/>
</dbReference>
<comment type="caution">
    <text evidence="3">The sequence shown here is derived from an EMBL/GenBank/DDBJ whole genome shotgun (WGS) entry which is preliminary data.</text>
</comment>
<protein>
    <submittedName>
        <fullName evidence="3">Uncharacterized protein</fullName>
    </submittedName>
</protein>
<dbReference type="GO" id="GO:0016491">
    <property type="term" value="F:oxidoreductase activity"/>
    <property type="evidence" value="ECO:0007669"/>
    <property type="project" value="TreeGrafter"/>
</dbReference>
<evidence type="ECO:0000313" key="4">
    <source>
        <dbReference type="Proteomes" id="UP001207116"/>
    </source>
</evidence>
<evidence type="ECO:0000313" key="3">
    <source>
        <dbReference type="EMBL" id="MCX2720370.1"/>
    </source>
</evidence>
<gene>
    <name evidence="3" type="ORF">OO016_12215</name>
</gene>
<proteinExistence type="predicted"/>
<feature type="chain" id="PRO_5042197608" evidence="2">
    <location>
        <begin position="21"/>
        <end position="375"/>
    </location>
</feature>
<dbReference type="InterPro" id="IPR051829">
    <property type="entry name" value="Multiheme_Cytochr_ET"/>
</dbReference>
<feature type="signal peptide" evidence="2">
    <location>
        <begin position="1"/>
        <end position="20"/>
    </location>
</feature>
<organism evidence="3 4">
    <name type="scientific">Lentiprolixibacter aurantiacus</name>
    <dbReference type="NCBI Taxonomy" id="2993939"/>
    <lineage>
        <taxon>Bacteria</taxon>
        <taxon>Pseudomonadati</taxon>
        <taxon>Bacteroidota</taxon>
        <taxon>Flavobacteriia</taxon>
        <taxon>Flavobacteriales</taxon>
        <taxon>Flavobacteriaceae</taxon>
        <taxon>Lentiprolixibacter</taxon>
    </lineage>
</organism>
<name>A0AAE3MM42_9FLAO</name>
<dbReference type="PANTHER" id="PTHR35038:SF6">
    <property type="entry name" value="SURFACE LOCALIZED DECAHEME CYTOCHROME C LIPOPROTEIN"/>
    <property type="match status" value="1"/>
</dbReference>
<dbReference type="AlphaFoldDB" id="A0AAE3MM42"/>
<evidence type="ECO:0000256" key="2">
    <source>
        <dbReference type="SAM" id="SignalP"/>
    </source>
</evidence>
<dbReference type="SUPFAM" id="SSF48695">
    <property type="entry name" value="Multiheme cytochromes"/>
    <property type="match status" value="1"/>
</dbReference>
<accession>A0AAE3MM42</accession>
<dbReference type="EMBL" id="JAPFQP010000004">
    <property type="protein sequence ID" value="MCX2720370.1"/>
    <property type="molecule type" value="Genomic_DNA"/>
</dbReference>
<reference evidence="3" key="1">
    <citation type="submission" date="2022-11" db="EMBL/GenBank/DDBJ databases">
        <title>The characterization of three novel Bacteroidetes species and genomic analysis of their roles in tidal elemental geochemical cycles.</title>
        <authorList>
            <person name="Ma K.-J."/>
        </authorList>
    </citation>
    <scope>NUCLEOTIDE SEQUENCE</scope>
    <source>
        <strain evidence="3">M415</strain>
    </source>
</reference>
<dbReference type="PANTHER" id="PTHR35038">
    <property type="entry name" value="DISSIMILATORY SULFITE REDUCTASE SIRA"/>
    <property type="match status" value="1"/>
</dbReference>
<evidence type="ECO:0000256" key="1">
    <source>
        <dbReference type="ARBA" id="ARBA00022729"/>
    </source>
</evidence>
<dbReference type="Proteomes" id="UP001207116">
    <property type="component" value="Unassembled WGS sequence"/>
</dbReference>
<keyword evidence="1 2" id="KW-0732">Signal</keyword>
<sequence>MKQHKFFGLLMILASAFLFVQCTSELPEPIQGPPGVNGQDGVDGQDGVSGTASCVACHSNAKRDPIRAAFAMSQHADGGYPAGRVGCAQCHDSEGFIDQIEMGMALGPAGDGTVDYDGTTINCSTCHDMHKSFDFENDGQDYALRLTDGTQLFLAPSITLDFEGSSNACISCHQPRNSYPIPALNADGTYVVTSTRFAPHYGPQSTMFEGVLGAELPGPEPYPAPGDVGVSDGNGHRALSSCVECHMGPSSDPERGGHSWEYTEDACITCHGAVPGSAQDYASDMATLLTLLRNVEGVAYEEDADGNYIPTGEPVIGIIQADSEYRTNTGIFSDVAAMAAWNYTTIYHDQSRGIHNPDYTKALLKNSIEALLNED</sequence>
<dbReference type="Gene3D" id="1.10.1130.10">
    <property type="entry name" value="Flavocytochrome C3, Chain A"/>
    <property type="match status" value="1"/>
</dbReference>